<sequence>MKLVVDWARQHLDWVRLFAMCFESDIGLQKALKKNGFQLEEIRQKAVIKQGIVQMIGCASRSHRKM</sequence>
<gene>
    <name evidence="1" type="ORF">FH603_3152</name>
</gene>
<dbReference type="SUPFAM" id="SSF55729">
    <property type="entry name" value="Acyl-CoA N-acyltransferases (Nat)"/>
    <property type="match status" value="1"/>
</dbReference>
<reference evidence="1 2" key="1">
    <citation type="submission" date="2019-06" db="EMBL/GenBank/DDBJ databases">
        <title>Spirosoma utsteinense sp. nov. isolated from Antarctic ice-free soils.</title>
        <authorList>
            <person name="Tahon G."/>
        </authorList>
    </citation>
    <scope>NUCLEOTIDE SEQUENCE [LARGE SCALE GENOMIC DNA]</scope>
    <source>
        <strain evidence="1 2">LMG 31447</strain>
    </source>
</reference>
<protein>
    <submittedName>
        <fullName evidence="1">RimJ/RimL family protein N-acetyltransferase</fullName>
    </submittedName>
</protein>
<dbReference type="InterPro" id="IPR016181">
    <property type="entry name" value="Acyl_CoA_acyltransferase"/>
</dbReference>
<proteinExistence type="predicted"/>
<keyword evidence="2" id="KW-1185">Reference proteome</keyword>
<name>A0ABR6W7T2_9BACT</name>
<dbReference type="Proteomes" id="UP000700732">
    <property type="component" value="Unassembled WGS sequence"/>
</dbReference>
<dbReference type="Gene3D" id="3.40.630.30">
    <property type="match status" value="1"/>
</dbReference>
<accession>A0ABR6W7T2</accession>
<comment type="caution">
    <text evidence="1">The sequence shown here is derived from an EMBL/GenBank/DDBJ whole genome shotgun (WGS) entry which is preliminary data.</text>
</comment>
<dbReference type="EMBL" id="VFIA01000018">
    <property type="protein sequence ID" value="MBC3792638.1"/>
    <property type="molecule type" value="Genomic_DNA"/>
</dbReference>
<evidence type="ECO:0000313" key="2">
    <source>
        <dbReference type="Proteomes" id="UP000700732"/>
    </source>
</evidence>
<organism evidence="1 2">
    <name type="scientific">Spirosoma utsteinense</name>
    <dbReference type="NCBI Taxonomy" id="2585773"/>
    <lineage>
        <taxon>Bacteria</taxon>
        <taxon>Pseudomonadati</taxon>
        <taxon>Bacteroidota</taxon>
        <taxon>Cytophagia</taxon>
        <taxon>Cytophagales</taxon>
        <taxon>Cytophagaceae</taxon>
        <taxon>Spirosoma</taxon>
    </lineage>
</organism>
<evidence type="ECO:0000313" key="1">
    <source>
        <dbReference type="EMBL" id="MBC3792638.1"/>
    </source>
</evidence>